<dbReference type="GO" id="GO:0005829">
    <property type="term" value="C:cytosol"/>
    <property type="evidence" value="ECO:0007669"/>
    <property type="project" value="TreeGrafter"/>
</dbReference>
<feature type="compositionally biased region" description="Acidic residues" evidence="2">
    <location>
        <begin position="114"/>
        <end position="124"/>
    </location>
</feature>
<keyword evidence="4" id="KW-1185">Reference proteome</keyword>
<feature type="domain" description="CS" evidence="3">
    <location>
        <begin position="7"/>
        <end position="95"/>
    </location>
</feature>
<accession>A0A6P7ST55</accession>
<gene>
    <name evidence="5" type="primary">LOC115216352</name>
</gene>
<dbReference type="InterPro" id="IPR045250">
    <property type="entry name" value="p23-like"/>
</dbReference>
<dbReference type="PROSITE" id="PS51203">
    <property type="entry name" value="CS"/>
    <property type="match status" value="1"/>
</dbReference>
<dbReference type="InterPro" id="IPR007052">
    <property type="entry name" value="CS_dom"/>
</dbReference>
<dbReference type="InterPro" id="IPR008978">
    <property type="entry name" value="HSP20-like_chaperone"/>
</dbReference>
<dbReference type="KEGG" id="osn:115216352"/>
<reference evidence="5" key="1">
    <citation type="submission" date="2025-08" db="UniProtKB">
        <authorList>
            <consortium name="RefSeq"/>
        </authorList>
    </citation>
    <scope>IDENTIFICATION</scope>
</reference>
<proteinExistence type="inferred from homology"/>
<dbReference type="GO" id="GO:0005634">
    <property type="term" value="C:nucleus"/>
    <property type="evidence" value="ECO:0007669"/>
    <property type="project" value="TreeGrafter"/>
</dbReference>
<feature type="compositionally biased region" description="Acidic residues" evidence="2">
    <location>
        <begin position="138"/>
        <end position="156"/>
    </location>
</feature>
<sequence>MANTEGASRSNVSWAQRKDKLLITIHVADCVDPKIRIAEGNILKFEGEGGPQKQSFKTELKFYKAVKDEFKQTIGGRELNLVIKKVEENWWPRLLLEEKKQHHLKTDFTRWKDEDDSDTDEPDDFNLKDMMNKMGGVEDGEESEENSDDDCLPDLE</sequence>
<dbReference type="FunFam" id="2.60.40.790:FF:000013">
    <property type="entry name" value="Very-long-chain (3R)-3-hydroxyacyl-CoA dehydratase"/>
    <property type="match status" value="1"/>
</dbReference>
<dbReference type="SUPFAM" id="SSF49764">
    <property type="entry name" value="HSP20-like chaperones"/>
    <property type="match status" value="1"/>
</dbReference>
<feature type="region of interest" description="Disordered" evidence="2">
    <location>
        <begin position="106"/>
        <end position="156"/>
    </location>
</feature>
<dbReference type="RefSeq" id="XP_029641457.1">
    <property type="nucleotide sequence ID" value="XM_029785597.2"/>
</dbReference>
<evidence type="ECO:0000259" key="3">
    <source>
        <dbReference type="PROSITE" id="PS51203"/>
    </source>
</evidence>
<evidence type="ECO:0000256" key="1">
    <source>
        <dbReference type="ARBA" id="ARBA00025733"/>
    </source>
</evidence>
<dbReference type="PANTHER" id="PTHR22932:SF1">
    <property type="entry name" value="CO-CHAPERONE PROTEIN DAF-41"/>
    <property type="match status" value="1"/>
</dbReference>
<protein>
    <submittedName>
        <fullName evidence="5">Co-chaperone protein daf-41</fullName>
    </submittedName>
</protein>
<dbReference type="GO" id="GO:0051087">
    <property type="term" value="F:protein-folding chaperone binding"/>
    <property type="evidence" value="ECO:0007669"/>
    <property type="project" value="TreeGrafter"/>
</dbReference>
<dbReference type="GO" id="GO:0051131">
    <property type="term" value="P:chaperone-mediated protein complex assembly"/>
    <property type="evidence" value="ECO:0007669"/>
    <property type="project" value="TreeGrafter"/>
</dbReference>
<dbReference type="Gene3D" id="2.60.40.790">
    <property type="match status" value="1"/>
</dbReference>
<dbReference type="Proteomes" id="UP000515154">
    <property type="component" value="Linkage group LG10"/>
</dbReference>
<dbReference type="AlphaFoldDB" id="A0A6P7ST55"/>
<evidence type="ECO:0000313" key="5">
    <source>
        <dbReference type="RefSeq" id="XP_029641457.1"/>
    </source>
</evidence>
<dbReference type="PANTHER" id="PTHR22932">
    <property type="entry name" value="TELOMERASE-BINDING PROTEIN P23 HSP90 CO-CHAPERONE"/>
    <property type="match status" value="1"/>
</dbReference>
<evidence type="ECO:0000313" key="4">
    <source>
        <dbReference type="Proteomes" id="UP000515154"/>
    </source>
</evidence>
<dbReference type="CDD" id="cd06465">
    <property type="entry name" value="p23_hB-ind1_like"/>
    <property type="match status" value="1"/>
</dbReference>
<organism evidence="4 5">
    <name type="scientific">Octopus sinensis</name>
    <name type="common">East Asian common octopus</name>
    <dbReference type="NCBI Taxonomy" id="2607531"/>
    <lineage>
        <taxon>Eukaryota</taxon>
        <taxon>Metazoa</taxon>
        <taxon>Spiralia</taxon>
        <taxon>Lophotrochozoa</taxon>
        <taxon>Mollusca</taxon>
        <taxon>Cephalopoda</taxon>
        <taxon>Coleoidea</taxon>
        <taxon>Octopodiformes</taxon>
        <taxon>Octopoda</taxon>
        <taxon>Incirrata</taxon>
        <taxon>Octopodidae</taxon>
        <taxon>Octopus</taxon>
    </lineage>
</organism>
<dbReference type="GO" id="GO:0006457">
    <property type="term" value="P:protein folding"/>
    <property type="evidence" value="ECO:0007669"/>
    <property type="project" value="TreeGrafter"/>
</dbReference>
<evidence type="ECO:0000256" key="2">
    <source>
        <dbReference type="SAM" id="MobiDB-lite"/>
    </source>
</evidence>
<name>A0A6P7ST55_9MOLL</name>
<comment type="similarity">
    <text evidence="1">Belongs to the p23/wos2 family.</text>
</comment>
<dbReference type="GO" id="GO:0051879">
    <property type="term" value="F:Hsp90 protein binding"/>
    <property type="evidence" value="ECO:0007669"/>
    <property type="project" value="InterPro"/>
</dbReference>